<protein>
    <submittedName>
        <fullName evidence="5">SDR family NAD(P)-dependent oxidoreductase</fullName>
    </submittedName>
</protein>
<comment type="caution">
    <text evidence="5">The sequence shown here is derived from an EMBL/GenBank/DDBJ whole genome shotgun (WGS) entry which is preliminary data.</text>
</comment>
<dbReference type="SMART" id="SM00822">
    <property type="entry name" value="PKS_KR"/>
    <property type="match status" value="1"/>
</dbReference>
<dbReference type="InterPro" id="IPR020806">
    <property type="entry name" value="PKS_PP-bd"/>
</dbReference>
<name>A0ABT6WY04_9ACTN</name>
<reference evidence="5 6" key="1">
    <citation type="submission" date="2023-05" db="EMBL/GenBank/DDBJ databases">
        <title>Actinoplanes sp. NEAU-A12 genome sequencing.</title>
        <authorList>
            <person name="Wang Z.-S."/>
        </authorList>
    </citation>
    <scope>NUCLEOTIDE SEQUENCE [LARGE SCALE GENOMIC DNA]</scope>
    <source>
        <strain evidence="5 6">NEAU-A12</strain>
    </source>
</reference>
<evidence type="ECO:0000313" key="6">
    <source>
        <dbReference type="Proteomes" id="UP001241758"/>
    </source>
</evidence>
<evidence type="ECO:0000256" key="1">
    <source>
        <dbReference type="ARBA" id="ARBA00022450"/>
    </source>
</evidence>
<organism evidence="5 6">
    <name type="scientific">Actinoplanes sandaracinus</name>
    <dbReference type="NCBI Taxonomy" id="3045177"/>
    <lineage>
        <taxon>Bacteria</taxon>
        <taxon>Bacillati</taxon>
        <taxon>Actinomycetota</taxon>
        <taxon>Actinomycetes</taxon>
        <taxon>Micromonosporales</taxon>
        <taxon>Micromonosporaceae</taxon>
        <taxon>Actinoplanes</taxon>
    </lineage>
</organism>
<dbReference type="Pfam" id="PF08659">
    <property type="entry name" value="KR"/>
    <property type="match status" value="1"/>
</dbReference>
<dbReference type="Gene3D" id="1.10.1200.10">
    <property type="entry name" value="ACP-like"/>
    <property type="match status" value="1"/>
</dbReference>
<evidence type="ECO:0000256" key="3">
    <source>
        <dbReference type="SAM" id="MobiDB-lite"/>
    </source>
</evidence>
<evidence type="ECO:0000313" key="5">
    <source>
        <dbReference type="EMBL" id="MDI6104569.1"/>
    </source>
</evidence>
<dbReference type="PANTHER" id="PTHR43775">
    <property type="entry name" value="FATTY ACID SYNTHASE"/>
    <property type="match status" value="1"/>
</dbReference>
<dbReference type="PROSITE" id="PS50075">
    <property type="entry name" value="CARRIER"/>
    <property type="match status" value="1"/>
</dbReference>
<dbReference type="InterPro" id="IPR001031">
    <property type="entry name" value="Thioesterase"/>
</dbReference>
<dbReference type="InterPro" id="IPR050091">
    <property type="entry name" value="PKS_NRPS_Biosynth_Enz"/>
</dbReference>
<dbReference type="InterPro" id="IPR013968">
    <property type="entry name" value="PKS_KR"/>
</dbReference>
<dbReference type="EMBL" id="JASCTH010000035">
    <property type="protein sequence ID" value="MDI6104569.1"/>
    <property type="molecule type" value="Genomic_DNA"/>
</dbReference>
<dbReference type="SUPFAM" id="SSF53474">
    <property type="entry name" value="alpha/beta-Hydrolases"/>
    <property type="match status" value="1"/>
</dbReference>
<dbReference type="InterPro" id="IPR009081">
    <property type="entry name" value="PP-bd_ACP"/>
</dbReference>
<dbReference type="SMART" id="SM00823">
    <property type="entry name" value="PKS_PP"/>
    <property type="match status" value="1"/>
</dbReference>
<keyword evidence="6" id="KW-1185">Reference proteome</keyword>
<keyword evidence="2" id="KW-0597">Phosphoprotein</keyword>
<dbReference type="Proteomes" id="UP001241758">
    <property type="component" value="Unassembled WGS sequence"/>
</dbReference>
<sequence length="748" mass="77784">MRPGGAYLITGGYGGLGLRVAQWLAAAGAGRLVLTGRSGPTASAEQTIDALRRSGVDVRVLLGDLAADGVAARLVDAGGADLAGVVHAAGVLRDGLVGRLDAGDLAGVWTPKAHGAWRLHRAVVAAGVELDWWVTFSSAAALLGSPGQAAYATANAWLDAFARWQRAHGVPAISINWGTWSGLGGAAGTRLPGMDPIEPDEGIATLAGLLSRTPGTAGALHFDPAAALAVFPEAGRLPFFSAVTGDAAPPAGKPATPPHWPGAERIRALPRAEAARAIGERLAAHVVAVLGTPRAPRPDEPLVDAGLDSLAAIRIKSLVEIDLGTPLPTSALVRGATLADLTAALTDALGPADGTSPAERPEAPATAEAETMGAAPPACRPDLQEAAEAEVARAAATPDAEVAARDAAERAAVRLFATVLDRAVAGIAWRADVARPVLARIADAARAEFGADVDLADLLADPTPRTLAVALRAAEQAEVGAGPVRPLRVADTAAAPLFLAHPAGGSTFVYRQLVDRLGPALSVYGLERFASGGPVTERATRYAALIRRVRPTGPYRLGGWSFGGVLAYEAARLLAAEGEKVEAVVLIDSGLPVPMPAEQAAHLLTERLLGFLTYLRETYRAPVDVAPGRLRGLTADEQFEVVLAEMSRAGVTDRLPPAVLRHQIDSHSDTRALDEYRPGPYDGPVTLYRCTEATPWAVSDPRYEHSDAARGWDRWCADLRIVPVTGHHLNLLDPPAVDTIAADLRRLL</sequence>
<dbReference type="InterPro" id="IPR029058">
    <property type="entry name" value="AB_hydrolase_fold"/>
</dbReference>
<dbReference type="InterPro" id="IPR036291">
    <property type="entry name" value="NAD(P)-bd_dom_sf"/>
</dbReference>
<evidence type="ECO:0000259" key="4">
    <source>
        <dbReference type="PROSITE" id="PS50075"/>
    </source>
</evidence>
<proteinExistence type="predicted"/>
<accession>A0ABT6WY04</accession>
<feature type="domain" description="Carrier" evidence="4">
    <location>
        <begin position="273"/>
        <end position="349"/>
    </location>
</feature>
<dbReference type="Pfam" id="PF00975">
    <property type="entry name" value="Thioesterase"/>
    <property type="match status" value="1"/>
</dbReference>
<dbReference type="SUPFAM" id="SSF51735">
    <property type="entry name" value="NAD(P)-binding Rossmann-fold domains"/>
    <property type="match status" value="1"/>
</dbReference>
<feature type="region of interest" description="Disordered" evidence="3">
    <location>
        <begin position="349"/>
        <end position="377"/>
    </location>
</feature>
<dbReference type="SUPFAM" id="SSF47336">
    <property type="entry name" value="ACP-like"/>
    <property type="match status" value="1"/>
</dbReference>
<dbReference type="Gene3D" id="3.40.50.720">
    <property type="entry name" value="NAD(P)-binding Rossmann-like Domain"/>
    <property type="match status" value="1"/>
</dbReference>
<dbReference type="PANTHER" id="PTHR43775:SF37">
    <property type="entry name" value="SI:DKEY-61P9.11"/>
    <property type="match status" value="1"/>
</dbReference>
<keyword evidence="1" id="KW-0596">Phosphopantetheine</keyword>
<evidence type="ECO:0000256" key="2">
    <source>
        <dbReference type="ARBA" id="ARBA00022553"/>
    </source>
</evidence>
<dbReference type="Gene3D" id="3.40.50.1820">
    <property type="entry name" value="alpha/beta hydrolase"/>
    <property type="match status" value="1"/>
</dbReference>
<dbReference type="InterPro" id="IPR036736">
    <property type="entry name" value="ACP-like_sf"/>
</dbReference>
<dbReference type="InterPro" id="IPR057326">
    <property type="entry name" value="KR_dom"/>
</dbReference>
<dbReference type="Pfam" id="PF00550">
    <property type="entry name" value="PP-binding"/>
    <property type="match status" value="1"/>
</dbReference>
<dbReference type="RefSeq" id="WP_282765964.1">
    <property type="nucleotide sequence ID" value="NZ_JASCTH010000035.1"/>
</dbReference>
<gene>
    <name evidence="5" type="ORF">QLQ12_38865</name>
</gene>